<evidence type="ECO:0000256" key="3">
    <source>
        <dbReference type="ARBA" id="ARBA00022723"/>
    </source>
</evidence>
<dbReference type="Gene3D" id="2.40.30.130">
    <property type="match status" value="1"/>
</dbReference>
<dbReference type="GO" id="GO:0005524">
    <property type="term" value="F:ATP binding"/>
    <property type="evidence" value="ECO:0007669"/>
    <property type="project" value="InterPro"/>
</dbReference>
<dbReference type="EMBL" id="VUMD01000012">
    <property type="protein sequence ID" value="MSS37605.1"/>
    <property type="molecule type" value="Genomic_DNA"/>
</dbReference>
<dbReference type="GO" id="GO:0046872">
    <property type="term" value="F:metal ion binding"/>
    <property type="evidence" value="ECO:0007669"/>
    <property type="project" value="UniProtKB-KW"/>
</dbReference>
<dbReference type="Proteomes" id="UP000429958">
    <property type="component" value="Unassembled WGS sequence"/>
</dbReference>
<dbReference type="GO" id="GO:0003676">
    <property type="term" value="F:nucleic acid binding"/>
    <property type="evidence" value="ECO:0007669"/>
    <property type="project" value="InterPro"/>
</dbReference>
<evidence type="ECO:0000313" key="6">
    <source>
        <dbReference type="EMBL" id="MSS37605.1"/>
    </source>
</evidence>
<dbReference type="InterPro" id="IPR051335">
    <property type="entry name" value="Alanyl-tRNA_Editing_Enzymes"/>
</dbReference>
<proteinExistence type="predicted"/>
<keyword evidence="7" id="KW-1185">Reference proteome</keyword>
<dbReference type="Pfam" id="PF07973">
    <property type="entry name" value="tRNA_SAD"/>
    <property type="match status" value="1"/>
</dbReference>
<keyword evidence="3" id="KW-0479">Metal-binding</keyword>
<evidence type="ECO:0000256" key="2">
    <source>
        <dbReference type="ARBA" id="ARBA00004496"/>
    </source>
</evidence>
<evidence type="ECO:0000313" key="7">
    <source>
        <dbReference type="Proteomes" id="UP000429958"/>
    </source>
</evidence>
<protein>
    <submittedName>
        <fullName evidence="6">Alanyl-tRNA editing protein</fullName>
    </submittedName>
</protein>
<dbReference type="GO" id="GO:0006419">
    <property type="term" value="P:alanyl-tRNA aminoacylation"/>
    <property type="evidence" value="ECO:0007669"/>
    <property type="project" value="InterPro"/>
</dbReference>
<dbReference type="GO" id="GO:0005737">
    <property type="term" value="C:cytoplasm"/>
    <property type="evidence" value="ECO:0007669"/>
    <property type="project" value="UniProtKB-SubCell"/>
</dbReference>
<feature type="domain" description="Alanyl-transfer RNA synthetases family profile" evidence="5">
    <location>
        <begin position="1"/>
        <end position="238"/>
    </location>
</feature>
<evidence type="ECO:0000256" key="4">
    <source>
        <dbReference type="ARBA" id="ARBA00022833"/>
    </source>
</evidence>
<evidence type="ECO:0000256" key="1">
    <source>
        <dbReference type="ARBA" id="ARBA00001947"/>
    </source>
</evidence>
<dbReference type="Gene3D" id="3.30.980.10">
    <property type="entry name" value="Threonyl-trna Synthetase, Chain A, domain 2"/>
    <property type="match status" value="1"/>
</dbReference>
<evidence type="ECO:0000259" key="5">
    <source>
        <dbReference type="PROSITE" id="PS50860"/>
    </source>
</evidence>
<dbReference type="InterPro" id="IPR012947">
    <property type="entry name" value="tRNA_SAD"/>
</dbReference>
<dbReference type="PANTHER" id="PTHR43462">
    <property type="entry name" value="ALANYL-TRNA EDITING PROTEIN"/>
    <property type="match status" value="1"/>
</dbReference>
<organism evidence="6 7">
    <name type="scientific">Clostridium porci</name>
    <dbReference type="NCBI Taxonomy" id="2605778"/>
    <lineage>
        <taxon>Bacteria</taxon>
        <taxon>Bacillati</taxon>
        <taxon>Bacillota</taxon>
        <taxon>Clostridia</taxon>
        <taxon>Eubacteriales</taxon>
        <taxon>Clostridiaceae</taxon>
        <taxon>Clostridium</taxon>
    </lineage>
</organism>
<keyword evidence="4" id="KW-0862">Zinc</keyword>
<dbReference type="InterPro" id="IPR018163">
    <property type="entry name" value="Thr/Ala-tRNA-synth_IIc_edit"/>
</dbReference>
<dbReference type="GO" id="GO:0002161">
    <property type="term" value="F:aminoacyl-tRNA deacylase activity"/>
    <property type="evidence" value="ECO:0007669"/>
    <property type="project" value="UniProtKB-ARBA"/>
</dbReference>
<dbReference type="PANTHER" id="PTHR43462:SF1">
    <property type="entry name" value="ALANYL-TRNA EDITING PROTEIN AARSD1"/>
    <property type="match status" value="1"/>
</dbReference>
<dbReference type="InterPro" id="IPR009000">
    <property type="entry name" value="Transl_B-barrel_sf"/>
</dbReference>
<accession>A0A7X2NMG9</accession>
<reference evidence="6 7" key="1">
    <citation type="submission" date="2019-08" db="EMBL/GenBank/DDBJ databases">
        <title>In-depth cultivation of the pig gut microbiome towards novel bacterial diversity and tailored functional studies.</title>
        <authorList>
            <person name="Wylensek D."/>
            <person name="Hitch T.C.A."/>
            <person name="Clavel T."/>
        </authorList>
    </citation>
    <scope>NUCLEOTIDE SEQUENCE [LARGE SCALE GENOMIC DNA]</scope>
    <source>
        <strain evidence="6 7">WCA-389-WT-23D1</strain>
    </source>
</reference>
<dbReference type="PROSITE" id="PS50860">
    <property type="entry name" value="AA_TRNA_LIGASE_II_ALA"/>
    <property type="match status" value="1"/>
</dbReference>
<gene>
    <name evidence="6" type="ORF">FYJ39_13720</name>
</gene>
<dbReference type="SMART" id="SM00863">
    <property type="entry name" value="tRNA_SAD"/>
    <property type="match status" value="1"/>
</dbReference>
<dbReference type="RefSeq" id="WP_154473051.1">
    <property type="nucleotide sequence ID" value="NZ_DBEWUL010000036.1"/>
</dbReference>
<comment type="caution">
    <text evidence="6">The sequence shown here is derived from an EMBL/GenBank/DDBJ whole genome shotgun (WGS) entry which is preliminary data.</text>
</comment>
<dbReference type="AlphaFoldDB" id="A0A7X2NMG9"/>
<dbReference type="SUPFAM" id="SSF50447">
    <property type="entry name" value="Translation proteins"/>
    <property type="match status" value="1"/>
</dbReference>
<dbReference type="InterPro" id="IPR018165">
    <property type="entry name" value="Ala-tRNA-synth_IIc_core"/>
</dbReference>
<dbReference type="SUPFAM" id="SSF55186">
    <property type="entry name" value="ThrRS/AlaRS common domain"/>
    <property type="match status" value="1"/>
</dbReference>
<comment type="subcellular location">
    <subcellularLocation>
        <location evidence="2">Cytoplasm</location>
    </subcellularLocation>
</comment>
<comment type="cofactor">
    <cofactor evidence="1">
        <name>Zn(2+)</name>
        <dbReference type="ChEBI" id="CHEBI:29105"/>
    </cofactor>
</comment>
<name>A0A7X2NMG9_9CLOT</name>
<sequence>MEKNRLYYQTPYVKSFMCTVETCEESGRGTWLVTLNQTGFYPEGGGQPSDTGILNEVEVLSVREKGGRILHELASPLEPGTLAEGRIDWQKRYDHMQQHTGEHILAGLIHQIYGYDNVGFHMGTEEVTVDFNGELTNEQLDELENKANEIVYANVLVRVIYPSQEELLTMDYRSKKELPGLVRIVEIPGGDVCACCGTHVEHTGEVGIIKIKSMMRYKGGVRLFMLCGRRAVLDYRARLKDELKISNLLSAKLHLAPEAVEKLKNDAQAKDMLIGRLYSQLLDLKVQGFPESGRPLVVFQEGMAPVQIRQMATLLYEQNKGRIVAVCSGSDEKQEYRYALGSSKADVRILSRILNRRLNGQGGGSSLMAQGTFRSCKRTIEEIFYEEANKIKGEDDGAES</sequence>
<dbReference type="GO" id="GO:0004813">
    <property type="term" value="F:alanine-tRNA ligase activity"/>
    <property type="evidence" value="ECO:0007669"/>
    <property type="project" value="InterPro"/>
</dbReference>